<organism evidence="4 5">
    <name type="scientific">Candidatus Iainarchaeum sp</name>
    <dbReference type="NCBI Taxonomy" id="3101447"/>
    <lineage>
        <taxon>Archaea</taxon>
        <taxon>Candidatus Iainarchaeota</taxon>
        <taxon>Candidatus Iainarchaeia</taxon>
        <taxon>Candidatus Iainarchaeales</taxon>
        <taxon>Candidatus Iainarchaeaceae</taxon>
        <taxon>Candidatus Iainarchaeum</taxon>
    </lineage>
</organism>
<keyword evidence="2" id="KW-0206">Cytoskeleton</keyword>
<keyword evidence="2" id="KW-0963">Cytoplasm</keyword>
<feature type="domain" description="CEP76/DRC7 peptidase-like" evidence="3">
    <location>
        <begin position="84"/>
        <end position="157"/>
    </location>
</feature>
<accession>A0A938YNF3</accession>
<dbReference type="EMBL" id="JAFGDB010000046">
    <property type="protein sequence ID" value="MBN2067388.1"/>
    <property type="molecule type" value="Genomic_DNA"/>
</dbReference>
<evidence type="ECO:0000313" key="5">
    <source>
        <dbReference type="Proteomes" id="UP000809243"/>
    </source>
</evidence>
<dbReference type="SUPFAM" id="SSF54001">
    <property type="entry name" value="Cysteine proteinases"/>
    <property type="match status" value="1"/>
</dbReference>
<dbReference type="GO" id="GO:0005856">
    <property type="term" value="C:cytoskeleton"/>
    <property type="evidence" value="ECO:0007669"/>
    <property type="project" value="UniProtKB-SubCell"/>
</dbReference>
<proteinExistence type="predicted"/>
<evidence type="ECO:0000313" key="4">
    <source>
        <dbReference type="EMBL" id="MBN2067388.1"/>
    </source>
</evidence>
<evidence type="ECO:0000259" key="3">
    <source>
        <dbReference type="Pfam" id="PF24656"/>
    </source>
</evidence>
<dbReference type="Gene3D" id="3.10.620.30">
    <property type="match status" value="1"/>
</dbReference>
<comment type="subcellular location">
    <subcellularLocation>
        <location evidence="1">Cytoplasm</location>
        <location evidence="1">Cytoskeleton</location>
    </subcellularLocation>
</comment>
<dbReference type="Proteomes" id="UP000809243">
    <property type="component" value="Unassembled WGS sequence"/>
</dbReference>
<sequence>KELKLKLCRLLLEKYAPLINEHEKRTIGEIKGLVNSDDLTIQSILSDFKNKDYVFEDHYLEVAEKVFDFVSGEIQYADIEINLDYWLSPKEVFSSKIGDDTDLAVFLCSLLLGLGDESAAVVIAELDNLKTHAFVATEFKGKFLLLDPSQSHGFQAFSGTKENALQKYSFQGAKIKRFLYKFNHSTYEQFM</sequence>
<comment type="caution">
    <text evidence="4">The sequence shown here is derived from an EMBL/GenBank/DDBJ whole genome shotgun (WGS) entry which is preliminary data.</text>
</comment>
<dbReference type="InterPro" id="IPR038765">
    <property type="entry name" value="Papain-like_cys_pep_sf"/>
</dbReference>
<name>A0A938YNF3_9ARCH</name>
<dbReference type="Pfam" id="PF24656">
    <property type="entry name" value="CEPT76_peptidase"/>
    <property type="match status" value="1"/>
</dbReference>
<dbReference type="AlphaFoldDB" id="A0A938YNF3"/>
<gene>
    <name evidence="4" type="ORF">JW744_02880</name>
</gene>
<dbReference type="InterPro" id="IPR056290">
    <property type="entry name" value="CEPT76/DRC7_peptidase-like_dom"/>
</dbReference>
<reference evidence="4" key="1">
    <citation type="submission" date="2021-01" db="EMBL/GenBank/DDBJ databases">
        <title>Active Sulfur Cycling in an Early Earth Analoge.</title>
        <authorList>
            <person name="Hahn C.R."/>
            <person name="Youssef N.H."/>
            <person name="Elshahed M."/>
        </authorList>
    </citation>
    <scope>NUCLEOTIDE SEQUENCE</scope>
    <source>
        <strain evidence="4">Zod_Metabat.1151</strain>
    </source>
</reference>
<feature type="non-terminal residue" evidence="4">
    <location>
        <position position="1"/>
    </location>
</feature>
<protein>
    <recommendedName>
        <fullName evidence="3">CEP76/DRC7 peptidase-like domain-containing protein</fullName>
    </recommendedName>
</protein>
<evidence type="ECO:0000256" key="1">
    <source>
        <dbReference type="ARBA" id="ARBA00004245"/>
    </source>
</evidence>
<evidence type="ECO:0000256" key="2">
    <source>
        <dbReference type="ARBA" id="ARBA00023212"/>
    </source>
</evidence>